<sequence length="359" mass="39958">MSSEATTCALCRRQFSKYTCPTCNVPYCSLACFRSQAHAQCSETFYKKELEDDIRGQPSKTAQERQQMMELLKRFEEESAEQDDLGEEDEADLEFMSRFQDLDLDATSADQLWTLLKPEERERFLKAMEDPSSGLATELLASKELEREKHDPWWTDDALSSSNLAPAPLQLPDSLKKPNLKATPLIYNICYVLVAYSYITRHISVSTLSGASDSDAETARDLFAQLTPFLTSRTSKTLLPSLDSVITDLHSRLPPDSTSPRLVALLLRDAATILRPAFVVEVEADGAETPQNALRALGDIHSLFASQAHVAHKITFYAASLTKFVARLAALELDTAAKVREVEVISETSLIGENTSRLI</sequence>
<reference evidence="3" key="1">
    <citation type="submission" date="2020-05" db="EMBL/GenBank/DDBJ databases">
        <title>Mycena genomes resolve the evolution of fungal bioluminescence.</title>
        <authorList>
            <person name="Tsai I.J."/>
        </authorList>
    </citation>
    <scope>NUCLEOTIDE SEQUENCE</scope>
    <source>
        <strain evidence="3">110903Hualien_Pintung</strain>
    </source>
</reference>
<comment type="caution">
    <text evidence="3">The sequence shown here is derived from an EMBL/GenBank/DDBJ whole genome shotgun (WGS) entry which is preliminary data.</text>
</comment>
<evidence type="ECO:0000259" key="2">
    <source>
        <dbReference type="PROSITE" id="PS51083"/>
    </source>
</evidence>
<keyword evidence="1" id="KW-0863">Zinc-finger</keyword>
<keyword evidence="4" id="KW-1185">Reference proteome</keyword>
<dbReference type="Gene3D" id="3.30.60.190">
    <property type="match status" value="1"/>
</dbReference>
<keyword evidence="1" id="KW-0862">Zinc</keyword>
<dbReference type="Proteomes" id="UP000613580">
    <property type="component" value="Unassembled WGS sequence"/>
</dbReference>
<dbReference type="InterPro" id="IPR007529">
    <property type="entry name" value="Znf_HIT"/>
</dbReference>
<dbReference type="InterPro" id="IPR039646">
    <property type="entry name" value="ZNHIT2"/>
</dbReference>
<name>A0A8H6S7K1_MYCCL</name>
<dbReference type="EMBL" id="JACAZE010000019">
    <property type="protein sequence ID" value="KAF7294366.1"/>
    <property type="molecule type" value="Genomic_DNA"/>
</dbReference>
<protein>
    <recommendedName>
        <fullName evidence="2">HIT-type domain-containing protein</fullName>
    </recommendedName>
</protein>
<accession>A0A8H6S7K1</accession>
<evidence type="ECO:0000313" key="4">
    <source>
        <dbReference type="Proteomes" id="UP000613580"/>
    </source>
</evidence>
<dbReference type="PANTHER" id="PTHR15555:SF0">
    <property type="entry name" value="ZINC FINGER HIT DOMAIN-CONTAINING PROTEIN 2"/>
    <property type="match status" value="1"/>
</dbReference>
<dbReference type="OrthoDB" id="18412at2759"/>
<feature type="domain" description="HIT-type" evidence="2">
    <location>
        <begin position="8"/>
        <end position="41"/>
    </location>
</feature>
<evidence type="ECO:0000313" key="3">
    <source>
        <dbReference type="EMBL" id="KAF7294366.1"/>
    </source>
</evidence>
<dbReference type="GO" id="GO:0008270">
    <property type="term" value="F:zinc ion binding"/>
    <property type="evidence" value="ECO:0007669"/>
    <property type="project" value="UniProtKB-UniRule"/>
</dbReference>
<gene>
    <name evidence="3" type="ORF">HMN09_01165900</name>
</gene>
<organism evidence="3 4">
    <name type="scientific">Mycena chlorophos</name>
    <name type="common">Agaric fungus</name>
    <name type="synonym">Agaricus chlorophos</name>
    <dbReference type="NCBI Taxonomy" id="658473"/>
    <lineage>
        <taxon>Eukaryota</taxon>
        <taxon>Fungi</taxon>
        <taxon>Dikarya</taxon>
        <taxon>Basidiomycota</taxon>
        <taxon>Agaricomycotina</taxon>
        <taxon>Agaricomycetes</taxon>
        <taxon>Agaricomycetidae</taxon>
        <taxon>Agaricales</taxon>
        <taxon>Marasmiineae</taxon>
        <taxon>Mycenaceae</taxon>
        <taxon>Mycena</taxon>
    </lineage>
</organism>
<keyword evidence="1" id="KW-0479">Metal-binding</keyword>
<dbReference type="PANTHER" id="PTHR15555">
    <property type="entry name" value="ZINC FINGER HIT DOMAIN CONTAINING PROTEIN 2 PROTEIN FON -RELATED"/>
    <property type="match status" value="1"/>
</dbReference>
<dbReference type="Pfam" id="PF04438">
    <property type="entry name" value="zf-HIT"/>
    <property type="match status" value="1"/>
</dbReference>
<proteinExistence type="predicted"/>
<dbReference type="AlphaFoldDB" id="A0A8H6S7K1"/>
<evidence type="ECO:0000256" key="1">
    <source>
        <dbReference type="PROSITE-ProRule" id="PRU00453"/>
    </source>
</evidence>
<dbReference type="CDD" id="cd23024">
    <property type="entry name" value="zf-HIT_ZNHIT2-3"/>
    <property type="match status" value="1"/>
</dbReference>
<dbReference type="SUPFAM" id="SSF144232">
    <property type="entry name" value="HIT/MYND zinc finger-like"/>
    <property type="match status" value="1"/>
</dbReference>
<dbReference type="PROSITE" id="PS51083">
    <property type="entry name" value="ZF_HIT"/>
    <property type="match status" value="1"/>
</dbReference>